<comment type="caution">
    <text evidence="2">The sequence shown here is derived from an EMBL/GenBank/DDBJ whole genome shotgun (WGS) entry which is preliminary data.</text>
</comment>
<accession>A0ABQ9HRK1</accession>
<keyword evidence="3" id="KW-1185">Reference proteome</keyword>
<evidence type="ECO:0000313" key="3">
    <source>
        <dbReference type="Proteomes" id="UP001159363"/>
    </source>
</evidence>
<protein>
    <submittedName>
        <fullName evidence="2">Uncharacterized protein</fullName>
    </submittedName>
</protein>
<dbReference type="EMBL" id="JARBHB010000004">
    <property type="protein sequence ID" value="KAJ8886852.1"/>
    <property type="molecule type" value="Genomic_DNA"/>
</dbReference>
<organism evidence="2 3">
    <name type="scientific">Dryococelus australis</name>
    <dbReference type="NCBI Taxonomy" id="614101"/>
    <lineage>
        <taxon>Eukaryota</taxon>
        <taxon>Metazoa</taxon>
        <taxon>Ecdysozoa</taxon>
        <taxon>Arthropoda</taxon>
        <taxon>Hexapoda</taxon>
        <taxon>Insecta</taxon>
        <taxon>Pterygota</taxon>
        <taxon>Neoptera</taxon>
        <taxon>Polyneoptera</taxon>
        <taxon>Phasmatodea</taxon>
        <taxon>Verophasmatodea</taxon>
        <taxon>Anareolatae</taxon>
        <taxon>Phasmatidae</taxon>
        <taxon>Eurycanthinae</taxon>
        <taxon>Dryococelus</taxon>
    </lineage>
</organism>
<feature type="region of interest" description="Disordered" evidence="1">
    <location>
        <begin position="48"/>
        <end position="84"/>
    </location>
</feature>
<proteinExistence type="predicted"/>
<feature type="compositionally biased region" description="Polar residues" evidence="1">
    <location>
        <begin position="73"/>
        <end position="84"/>
    </location>
</feature>
<dbReference type="Proteomes" id="UP001159363">
    <property type="component" value="Chromosome X"/>
</dbReference>
<name>A0ABQ9HRK1_9NEOP</name>
<gene>
    <name evidence="2" type="ORF">PR048_013064</name>
</gene>
<sequence>MLRLRLGRALGVFKTWNAQVRLGRALRMFKTRNLWIRMGLLISSQDVDDPQLAGAPKRKTQPLVVSDDEDEVTSNSTPSAMRPTPTQDIMKEKIAKLCVELDLTERRKKSLVADGTEHEKARNLPREIDGNEKKLKLKEKQRVYAMKHRENKKQKIIELCSKNPDAAKSLTPRAGPGRCSHRAHSGKQAGALGNAR</sequence>
<evidence type="ECO:0000256" key="1">
    <source>
        <dbReference type="SAM" id="MobiDB-lite"/>
    </source>
</evidence>
<feature type="region of interest" description="Disordered" evidence="1">
    <location>
        <begin position="162"/>
        <end position="196"/>
    </location>
</feature>
<evidence type="ECO:0000313" key="2">
    <source>
        <dbReference type="EMBL" id="KAJ8886852.1"/>
    </source>
</evidence>
<reference evidence="2 3" key="1">
    <citation type="submission" date="2023-02" db="EMBL/GenBank/DDBJ databases">
        <title>LHISI_Scaffold_Assembly.</title>
        <authorList>
            <person name="Stuart O.P."/>
            <person name="Cleave R."/>
            <person name="Magrath M.J.L."/>
            <person name="Mikheyev A.S."/>
        </authorList>
    </citation>
    <scope>NUCLEOTIDE SEQUENCE [LARGE SCALE GENOMIC DNA]</scope>
    <source>
        <strain evidence="2">Daus_M_001</strain>
        <tissue evidence="2">Leg muscle</tissue>
    </source>
</reference>